<keyword evidence="2" id="KW-1185">Reference proteome</keyword>
<reference evidence="2" key="1">
    <citation type="submission" date="2014-03" db="EMBL/GenBank/DDBJ databases">
        <title>The Genome Sequence of Puccinia striiformis f. sp. tritici PST-78.</title>
        <authorList>
            <consortium name="The Broad Institute Genome Sequencing Platform"/>
            <person name="Cuomo C."/>
            <person name="Hulbert S."/>
            <person name="Chen X."/>
            <person name="Walker B."/>
            <person name="Young S.K."/>
            <person name="Zeng Q."/>
            <person name="Gargeya S."/>
            <person name="Fitzgerald M."/>
            <person name="Haas B."/>
            <person name="Abouelleil A."/>
            <person name="Alvarado L."/>
            <person name="Arachchi H.M."/>
            <person name="Berlin A.M."/>
            <person name="Chapman S.B."/>
            <person name="Goldberg J."/>
            <person name="Griggs A."/>
            <person name="Gujja S."/>
            <person name="Hansen M."/>
            <person name="Howarth C."/>
            <person name="Imamovic A."/>
            <person name="Larimer J."/>
            <person name="McCowan C."/>
            <person name="Montmayeur A."/>
            <person name="Murphy C."/>
            <person name="Neiman D."/>
            <person name="Pearson M."/>
            <person name="Priest M."/>
            <person name="Roberts A."/>
            <person name="Saif S."/>
            <person name="Shea T."/>
            <person name="Sisk P."/>
            <person name="Sykes S."/>
            <person name="Wortman J."/>
            <person name="Nusbaum C."/>
            <person name="Birren B."/>
        </authorList>
    </citation>
    <scope>NUCLEOTIDE SEQUENCE [LARGE SCALE GENOMIC DNA]</scope>
    <source>
        <strain evidence="2">race PST-78</strain>
    </source>
</reference>
<organism evidence="1 2">
    <name type="scientific">Puccinia striiformis f. sp. tritici PST-78</name>
    <dbReference type="NCBI Taxonomy" id="1165861"/>
    <lineage>
        <taxon>Eukaryota</taxon>
        <taxon>Fungi</taxon>
        <taxon>Dikarya</taxon>
        <taxon>Basidiomycota</taxon>
        <taxon>Pucciniomycotina</taxon>
        <taxon>Pucciniomycetes</taxon>
        <taxon>Pucciniales</taxon>
        <taxon>Pucciniaceae</taxon>
        <taxon>Puccinia</taxon>
    </lineage>
</organism>
<proteinExistence type="predicted"/>
<comment type="caution">
    <text evidence="1">The sequence shown here is derived from an EMBL/GenBank/DDBJ whole genome shotgun (WGS) entry which is preliminary data.</text>
</comment>
<dbReference type="Proteomes" id="UP000054564">
    <property type="component" value="Unassembled WGS sequence"/>
</dbReference>
<feature type="non-terminal residue" evidence="1">
    <location>
        <position position="168"/>
    </location>
</feature>
<gene>
    <name evidence="1" type="ORF">PSTG_19475</name>
</gene>
<dbReference type="EMBL" id="AJIL01006558">
    <property type="protein sequence ID" value="KNE87146.1"/>
    <property type="molecule type" value="Genomic_DNA"/>
</dbReference>
<dbReference type="AlphaFoldDB" id="A0A0L0UJF8"/>
<sequence length="168" mass="17833">KDAGVIYFEQDGSKLKISREGAEKVQEGFDLLKGLHFGHAVAPVNQGGPNEGTPLYDLLHTLAETQGTPAGKAIREALGNPDQQLLREDDPTVRLANVKSVGAAKDGVVKVEMENGQTLVISETLTPEAFASYNSAGVTKEALNDGKAKGFEEVTSLPGDLNFSQLKV</sequence>
<protein>
    <submittedName>
        <fullName evidence="1">Uncharacterized protein</fullName>
    </submittedName>
</protein>
<feature type="non-terminal residue" evidence="1">
    <location>
        <position position="1"/>
    </location>
</feature>
<accession>A0A0L0UJF8</accession>
<evidence type="ECO:0000313" key="1">
    <source>
        <dbReference type="EMBL" id="KNE87146.1"/>
    </source>
</evidence>
<evidence type="ECO:0000313" key="2">
    <source>
        <dbReference type="Proteomes" id="UP000054564"/>
    </source>
</evidence>
<name>A0A0L0UJF8_9BASI</name>